<evidence type="ECO:0000313" key="6">
    <source>
        <dbReference type="EMBL" id="MDA0136888.1"/>
    </source>
</evidence>
<gene>
    <name evidence="6" type="ORF">OJ962_05205</name>
</gene>
<dbReference type="RefSeq" id="WP_202953754.1">
    <property type="nucleotide sequence ID" value="NZ_JAPCID010000006.1"/>
</dbReference>
<keyword evidence="1" id="KW-0805">Transcription regulation</keyword>
<dbReference type="Proteomes" id="UP001147700">
    <property type="component" value="Unassembled WGS sequence"/>
</dbReference>
<dbReference type="Pfam" id="PF21597">
    <property type="entry name" value="TetR_C_43"/>
    <property type="match status" value="1"/>
</dbReference>
<dbReference type="Pfam" id="PF00440">
    <property type="entry name" value="TetR_N"/>
    <property type="match status" value="1"/>
</dbReference>
<keyword evidence="7" id="KW-1185">Reference proteome</keyword>
<feature type="domain" description="HTH tetR-type" evidence="5">
    <location>
        <begin position="6"/>
        <end position="65"/>
    </location>
</feature>
<accession>A0ABT4REG1</accession>
<dbReference type="PANTHER" id="PTHR30055">
    <property type="entry name" value="HTH-TYPE TRANSCRIPTIONAL REGULATOR RUTR"/>
    <property type="match status" value="1"/>
</dbReference>
<evidence type="ECO:0000256" key="1">
    <source>
        <dbReference type="ARBA" id="ARBA00023015"/>
    </source>
</evidence>
<keyword evidence="3" id="KW-0804">Transcription</keyword>
<reference evidence="6" key="1">
    <citation type="submission" date="2022-10" db="EMBL/GenBank/DDBJ databases">
        <title>The WGS of Solirubrobacter sp. CPCC 204708.</title>
        <authorList>
            <person name="Jiang Z."/>
        </authorList>
    </citation>
    <scope>NUCLEOTIDE SEQUENCE</scope>
    <source>
        <strain evidence="6">CPCC 204708</strain>
    </source>
</reference>
<name>A0ABT4REG1_9ACTN</name>
<dbReference type="EMBL" id="JAPCID010000006">
    <property type="protein sequence ID" value="MDA0136888.1"/>
    <property type="molecule type" value="Genomic_DNA"/>
</dbReference>
<feature type="DNA-binding region" description="H-T-H motif" evidence="4">
    <location>
        <begin position="28"/>
        <end position="47"/>
    </location>
</feature>
<dbReference type="SUPFAM" id="SSF48498">
    <property type="entry name" value="Tetracyclin repressor-like, C-terminal domain"/>
    <property type="match status" value="1"/>
</dbReference>
<evidence type="ECO:0000256" key="4">
    <source>
        <dbReference type="PROSITE-ProRule" id="PRU00335"/>
    </source>
</evidence>
<dbReference type="InterPro" id="IPR036271">
    <property type="entry name" value="Tet_transcr_reg_TetR-rel_C_sf"/>
</dbReference>
<dbReference type="InterPro" id="IPR001647">
    <property type="entry name" value="HTH_TetR"/>
</dbReference>
<dbReference type="InterPro" id="IPR049445">
    <property type="entry name" value="TetR_SbtR-like_C"/>
</dbReference>
<evidence type="ECO:0000313" key="7">
    <source>
        <dbReference type="Proteomes" id="UP001147700"/>
    </source>
</evidence>
<protein>
    <submittedName>
        <fullName evidence="6">TetR/AcrR family transcriptional regulator</fullName>
    </submittedName>
</protein>
<dbReference type="PROSITE" id="PS50977">
    <property type="entry name" value="HTH_TETR_2"/>
    <property type="match status" value="1"/>
</dbReference>
<dbReference type="Gene3D" id="1.10.357.10">
    <property type="entry name" value="Tetracycline Repressor, domain 2"/>
    <property type="match status" value="1"/>
</dbReference>
<dbReference type="InterPro" id="IPR009057">
    <property type="entry name" value="Homeodomain-like_sf"/>
</dbReference>
<proteinExistence type="predicted"/>
<evidence type="ECO:0000256" key="2">
    <source>
        <dbReference type="ARBA" id="ARBA00023125"/>
    </source>
</evidence>
<organism evidence="6 7">
    <name type="scientific">Solirubrobacter deserti</name>
    <dbReference type="NCBI Taxonomy" id="2282478"/>
    <lineage>
        <taxon>Bacteria</taxon>
        <taxon>Bacillati</taxon>
        <taxon>Actinomycetota</taxon>
        <taxon>Thermoleophilia</taxon>
        <taxon>Solirubrobacterales</taxon>
        <taxon>Solirubrobacteraceae</taxon>
        <taxon>Solirubrobacter</taxon>
    </lineage>
</organism>
<sequence length="179" mass="19443">MRADAARNRSKLLSAAAEEFALRGSEASLEAVAKRAGVGIGTLYRHFPTRDELVAAAYEAEVEDLRATADALLAEHPPDVALERWMDRFIDYTATKRGMAAALDADFKAVQSGKIRGAVETLRAAGVEAGVLRADVDADDVRAMMGAVWQITDPERARRMLRVLMDGLRVVQSEDASLN</sequence>
<comment type="caution">
    <text evidence="6">The sequence shown here is derived from an EMBL/GenBank/DDBJ whole genome shotgun (WGS) entry which is preliminary data.</text>
</comment>
<evidence type="ECO:0000259" key="5">
    <source>
        <dbReference type="PROSITE" id="PS50977"/>
    </source>
</evidence>
<dbReference type="SUPFAM" id="SSF46689">
    <property type="entry name" value="Homeodomain-like"/>
    <property type="match status" value="1"/>
</dbReference>
<dbReference type="InterPro" id="IPR050109">
    <property type="entry name" value="HTH-type_TetR-like_transc_reg"/>
</dbReference>
<dbReference type="PANTHER" id="PTHR30055:SF234">
    <property type="entry name" value="HTH-TYPE TRANSCRIPTIONAL REGULATOR BETI"/>
    <property type="match status" value="1"/>
</dbReference>
<evidence type="ECO:0000256" key="3">
    <source>
        <dbReference type="ARBA" id="ARBA00023163"/>
    </source>
</evidence>
<keyword evidence="2 4" id="KW-0238">DNA-binding</keyword>
<dbReference type="PRINTS" id="PR00455">
    <property type="entry name" value="HTHTETR"/>
</dbReference>